<evidence type="ECO:0000313" key="2">
    <source>
        <dbReference type="Proteomes" id="UP000292052"/>
    </source>
</evidence>
<keyword evidence="2" id="KW-1185">Reference proteome</keyword>
<organism evidence="1 2">
    <name type="scientific">Asbolus verrucosus</name>
    <name type="common">Desert ironclad beetle</name>
    <dbReference type="NCBI Taxonomy" id="1661398"/>
    <lineage>
        <taxon>Eukaryota</taxon>
        <taxon>Metazoa</taxon>
        <taxon>Ecdysozoa</taxon>
        <taxon>Arthropoda</taxon>
        <taxon>Hexapoda</taxon>
        <taxon>Insecta</taxon>
        <taxon>Pterygota</taxon>
        <taxon>Neoptera</taxon>
        <taxon>Endopterygota</taxon>
        <taxon>Coleoptera</taxon>
        <taxon>Polyphaga</taxon>
        <taxon>Cucujiformia</taxon>
        <taxon>Tenebrionidae</taxon>
        <taxon>Pimeliinae</taxon>
        <taxon>Asbolus</taxon>
    </lineage>
</organism>
<sequence length="94" mass="10580">ALVEDAIGKLTNLQEDQDPVEEDHLYMIEYGEDQENVLCKTSFLGGCLMVWTGISSDAHTDLVFIENGSLTDVRYIEETLEQYAILYAPFTGEN</sequence>
<proteinExistence type="predicted"/>
<evidence type="ECO:0000313" key="1">
    <source>
        <dbReference type="EMBL" id="RZC42132.1"/>
    </source>
</evidence>
<dbReference type="OrthoDB" id="10548267at2759"/>
<feature type="non-terminal residue" evidence="1">
    <location>
        <position position="1"/>
    </location>
</feature>
<accession>A0A482WAA2</accession>
<dbReference type="EMBL" id="QDEB01010584">
    <property type="protein sequence ID" value="RZC42132.1"/>
    <property type="molecule type" value="Genomic_DNA"/>
</dbReference>
<protein>
    <submittedName>
        <fullName evidence="1">Uncharacterized protein</fullName>
    </submittedName>
</protein>
<gene>
    <name evidence="1" type="ORF">BDFB_003119</name>
</gene>
<name>A0A482WAA2_ASBVE</name>
<comment type="caution">
    <text evidence="1">The sequence shown here is derived from an EMBL/GenBank/DDBJ whole genome shotgun (WGS) entry which is preliminary data.</text>
</comment>
<dbReference type="Proteomes" id="UP000292052">
    <property type="component" value="Unassembled WGS sequence"/>
</dbReference>
<dbReference type="AlphaFoldDB" id="A0A482WAA2"/>
<reference evidence="1 2" key="1">
    <citation type="submission" date="2017-03" db="EMBL/GenBank/DDBJ databases">
        <title>Genome of the blue death feigning beetle - Asbolus verrucosus.</title>
        <authorList>
            <person name="Rider S.D."/>
        </authorList>
    </citation>
    <scope>NUCLEOTIDE SEQUENCE [LARGE SCALE GENOMIC DNA]</scope>
    <source>
        <strain evidence="1">Butters</strain>
        <tissue evidence="1">Head and leg muscle</tissue>
    </source>
</reference>